<sequence>MGAAADKHHSKKMKSLKSKTALRLMDTAASSCKIWFTCKGHLICTREANTTVPAISASPAFPNASNSSVTSVVSHLRSVTISHSHSESEASSSNGSPRHDLTRSRTEVGLYPSLEAISTPSRLHESYSRPTSISRSSIDSWSEFGRLQNSWSDPSRNGDAVTTLGSAMPNQMQEPDDENFSSPSHELENPGVGVDANIYDRLTEALSEAELSKKEAYEESNKRRRAERDMISVLQKAKEIENLYQHEIRQRKTTEETLVRQAQEIEEMETQHHAISNELHDVKEQKFALEQQIKEMASFIKDWEEKMVANKHLLDVLQTDNEKLQQERDAAVAEADGLRQKNDQKISMPLPAETLNTELSYFELEQATQGFDEGLKIGEGGFGSVYKGFLRNTTVAIKLLNPQSMQGQSEFNQEVAVLGRVRHPNLVTLIGSCREAFGLVYEFLPNGSLEDRLACINNTPPLTWQVRTKIICEMCSALIFLHSNQPHPVVHGDLKPGNILLDANLVSKLGDFGICRLLSQSNTAVSSNTTRSITTKLHRTTTPKGTFAYMDPEFLSTGELTPRSDVYSFGIIILRLLTGRPPKRIAEVVEDAMERGELHAILDPTAGDWPFVQANQLAHIGLRCAEMSRRRRPDLAGEVWKVVEPLRKAASLTAGRLSLDDASAPSYFVCPIFQEVMSDPHIAADGFTYEAEAIMGWLDGGHDTSPMTNRKLEHCELTPNRALRSAILEWQQQLQHRA</sequence>
<keyword evidence="8" id="KW-0833">Ubl conjugation pathway</keyword>
<dbReference type="Gene3D" id="3.30.200.20">
    <property type="entry name" value="Phosphorylase Kinase, domain 1"/>
    <property type="match status" value="1"/>
</dbReference>
<name>A0A8T0XTF4_PANVG</name>
<comment type="caution">
    <text evidence="15">The sequence shown here is derived from an EMBL/GenBank/DDBJ whole genome shotgun (WGS) entry which is preliminary data.</text>
</comment>
<dbReference type="FunFam" id="3.30.200.20:FF:000039">
    <property type="entry name" value="receptor-like protein kinase FERONIA"/>
    <property type="match status" value="1"/>
</dbReference>
<feature type="region of interest" description="Disordered" evidence="12">
    <location>
        <begin position="80"/>
        <end position="107"/>
    </location>
</feature>
<dbReference type="CDD" id="cd16655">
    <property type="entry name" value="RING-Ubox_WDSUB1-like"/>
    <property type="match status" value="1"/>
</dbReference>
<evidence type="ECO:0000256" key="7">
    <source>
        <dbReference type="ARBA" id="ARBA00022777"/>
    </source>
</evidence>
<keyword evidence="9 10" id="KW-0067">ATP-binding</keyword>
<feature type="compositionally biased region" description="Polar residues" evidence="12">
    <location>
        <begin position="163"/>
        <end position="173"/>
    </location>
</feature>
<dbReference type="Pfam" id="PF00069">
    <property type="entry name" value="Pkinase"/>
    <property type="match status" value="1"/>
</dbReference>
<dbReference type="EMBL" id="CM029037">
    <property type="protein sequence ID" value="KAG2660393.1"/>
    <property type="molecule type" value="Genomic_DNA"/>
</dbReference>
<evidence type="ECO:0000259" key="13">
    <source>
        <dbReference type="PROSITE" id="PS50011"/>
    </source>
</evidence>
<evidence type="ECO:0000256" key="10">
    <source>
        <dbReference type="PROSITE-ProRule" id="PRU10141"/>
    </source>
</evidence>
<dbReference type="InterPro" id="IPR017441">
    <property type="entry name" value="Protein_kinase_ATP_BS"/>
</dbReference>
<keyword evidence="4" id="KW-0723">Serine/threonine-protein kinase</keyword>
<dbReference type="Pfam" id="PF04564">
    <property type="entry name" value="U-box"/>
    <property type="match status" value="1"/>
</dbReference>
<dbReference type="InterPro" id="IPR013083">
    <property type="entry name" value="Znf_RING/FYVE/PHD"/>
</dbReference>
<keyword evidence="6 10" id="KW-0547">Nucleotide-binding</keyword>
<dbReference type="Proteomes" id="UP000823388">
    <property type="component" value="Chromosome 1K"/>
</dbReference>
<dbReference type="GO" id="GO:0061630">
    <property type="term" value="F:ubiquitin protein ligase activity"/>
    <property type="evidence" value="ECO:0007669"/>
    <property type="project" value="UniProtKB-EC"/>
</dbReference>
<dbReference type="CDD" id="cd14066">
    <property type="entry name" value="STKc_IRAK"/>
    <property type="match status" value="1"/>
</dbReference>
<keyword evidence="5" id="KW-0808">Transferase</keyword>
<dbReference type="PROSITE" id="PS00108">
    <property type="entry name" value="PROTEIN_KINASE_ST"/>
    <property type="match status" value="1"/>
</dbReference>
<keyword evidence="11" id="KW-0175">Coiled coil</keyword>
<dbReference type="PROSITE" id="PS00107">
    <property type="entry name" value="PROTEIN_KINASE_ATP"/>
    <property type="match status" value="1"/>
</dbReference>
<evidence type="ECO:0000256" key="8">
    <source>
        <dbReference type="ARBA" id="ARBA00022786"/>
    </source>
</evidence>
<evidence type="ECO:0000313" key="15">
    <source>
        <dbReference type="EMBL" id="KAG2660393.1"/>
    </source>
</evidence>
<proteinExistence type="predicted"/>
<dbReference type="PANTHER" id="PTHR45647:SF100">
    <property type="entry name" value="U-BOX DOMAIN-CONTAINING PROTEIN 33"/>
    <property type="match status" value="1"/>
</dbReference>
<dbReference type="EC" id="2.3.2.27" evidence="3"/>
<reference evidence="15" key="1">
    <citation type="submission" date="2020-05" db="EMBL/GenBank/DDBJ databases">
        <title>WGS assembly of Panicum virgatum.</title>
        <authorList>
            <person name="Lovell J.T."/>
            <person name="Jenkins J."/>
            <person name="Shu S."/>
            <person name="Juenger T.E."/>
            <person name="Schmutz J."/>
        </authorList>
    </citation>
    <scope>NUCLEOTIDE SEQUENCE</scope>
    <source>
        <strain evidence="15">AP13</strain>
    </source>
</reference>
<dbReference type="PANTHER" id="PTHR45647">
    <property type="entry name" value="OS02G0152300 PROTEIN"/>
    <property type="match status" value="1"/>
</dbReference>
<dbReference type="Gene3D" id="3.30.40.10">
    <property type="entry name" value="Zinc/RING finger domain, C3HC4 (zinc finger)"/>
    <property type="match status" value="1"/>
</dbReference>
<evidence type="ECO:0000259" key="14">
    <source>
        <dbReference type="PROSITE" id="PS51698"/>
    </source>
</evidence>
<feature type="domain" description="U-box" evidence="14">
    <location>
        <begin position="663"/>
        <end position="737"/>
    </location>
</feature>
<keyword evidence="7" id="KW-0418">Kinase</keyword>
<dbReference type="PROSITE" id="PS50011">
    <property type="entry name" value="PROTEIN_KINASE_DOM"/>
    <property type="match status" value="1"/>
</dbReference>
<accession>A0A8T0XTF4</accession>
<evidence type="ECO:0000256" key="12">
    <source>
        <dbReference type="SAM" id="MobiDB-lite"/>
    </source>
</evidence>
<feature type="coiled-coil region" evidence="11">
    <location>
        <begin position="314"/>
        <end position="341"/>
    </location>
</feature>
<dbReference type="SMART" id="SM00504">
    <property type="entry name" value="Ubox"/>
    <property type="match status" value="1"/>
</dbReference>
<gene>
    <name evidence="15" type="ORF">PVAP13_1KG432600</name>
</gene>
<feature type="coiled-coil region" evidence="11">
    <location>
        <begin position="199"/>
        <end position="285"/>
    </location>
</feature>
<dbReference type="GO" id="GO:0004674">
    <property type="term" value="F:protein serine/threonine kinase activity"/>
    <property type="evidence" value="ECO:0007669"/>
    <property type="project" value="UniProtKB-KW"/>
</dbReference>
<feature type="compositionally biased region" description="Basic and acidic residues" evidence="12">
    <location>
        <begin position="97"/>
        <end position="106"/>
    </location>
</feature>
<evidence type="ECO:0000256" key="6">
    <source>
        <dbReference type="ARBA" id="ARBA00022741"/>
    </source>
</evidence>
<comment type="pathway">
    <text evidence="2">Protein modification; protein ubiquitination.</text>
</comment>
<dbReference type="PROSITE" id="PS51698">
    <property type="entry name" value="U_BOX"/>
    <property type="match status" value="1"/>
</dbReference>
<dbReference type="SMART" id="SM00220">
    <property type="entry name" value="S_TKc"/>
    <property type="match status" value="1"/>
</dbReference>
<dbReference type="SUPFAM" id="SSF56112">
    <property type="entry name" value="Protein kinase-like (PK-like)"/>
    <property type="match status" value="1"/>
</dbReference>
<dbReference type="InterPro" id="IPR051348">
    <property type="entry name" value="U-box_ubiquitin_ligases"/>
</dbReference>
<keyword evidence="16" id="KW-1185">Reference proteome</keyword>
<dbReference type="GO" id="GO:0005524">
    <property type="term" value="F:ATP binding"/>
    <property type="evidence" value="ECO:0007669"/>
    <property type="project" value="UniProtKB-UniRule"/>
</dbReference>
<dbReference type="InterPro" id="IPR000719">
    <property type="entry name" value="Prot_kinase_dom"/>
</dbReference>
<evidence type="ECO:0000256" key="1">
    <source>
        <dbReference type="ARBA" id="ARBA00000900"/>
    </source>
</evidence>
<evidence type="ECO:0000313" key="16">
    <source>
        <dbReference type="Proteomes" id="UP000823388"/>
    </source>
</evidence>
<dbReference type="SUPFAM" id="SSF57850">
    <property type="entry name" value="RING/U-box"/>
    <property type="match status" value="1"/>
</dbReference>
<evidence type="ECO:0000256" key="3">
    <source>
        <dbReference type="ARBA" id="ARBA00012483"/>
    </source>
</evidence>
<dbReference type="InterPro" id="IPR011009">
    <property type="entry name" value="Kinase-like_dom_sf"/>
</dbReference>
<dbReference type="InterPro" id="IPR003613">
    <property type="entry name" value="Ubox_domain"/>
</dbReference>
<evidence type="ECO:0000256" key="9">
    <source>
        <dbReference type="ARBA" id="ARBA00022840"/>
    </source>
</evidence>
<feature type="binding site" evidence="10">
    <location>
        <position position="398"/>
    </location>
    <ligand>
        <name>ATP</name>
        <dbReference type="ChEBI" id="CHEBI:30616"/>
    </ligand>
</feature>
<dbReference type="AlphaFoldDB" id="A0A8T0XTF4"/>
<dbReference type="InterPro" id="IPR008271">
    <property type="entry name" value="Ser/Thr_kinase_AS"/>
</dbReference>
<feature type="domain" description="Protein kinase" evidence="13">
    <location>
        <begin position="371"/>
        <end position="647"/>
    </location>
</feature>
<feature type="region of interest" description="Disordered" evidence="12">
    <location>
        <begin position="146"/>
        <end position="192"/>
    </location>
</feature>
<comment type="catalytic activity">
    <reaction evidence="1">
        <text>S-ubiquitinyl-[E2 ubiquitin-conjugating enzyme]-L-cysteine + [acceptor protein]-L-lysine = [E2 ubiquitin-conjugating enzyme]-L-cysteine + N(6)-ubiquitinyl-[acceptor protein]-L-lysine.</text>
        <dbReference type="EC" id="2.3.2.27"/>
    </reaction>
</comment>
<organism evidence="15 16">
    <name type="scientific">Panicum virgatum</name>
    <name type="common">Blackwell switchgrass</name>
    <dbReference type="NCBI Taxonomy" id="38727"/>
    <lineage>
        <taxon>Eukaryota</taxon>
        <taxon>Viridiplantae</taxon>
        <taxon>Streptophyta</taxon>
        <taxon>Embryophyta</taxon>
        <taxon>Tracheophyta</taxon>
        <taxon>Spermatophyta</taxon>
        <taxon>Magnoliopsida</taxon>
        <taxon>Liliopsida</taxon>
        <taxon>Poales</taxon>
        <taxon>Poaceae</taxon>
        <taxon>PACMAD clade</taxon>
        <taxon>Panicoideae</taxon>
        <taxon>Panicodae</taxon>
        <taxon>Paniceae</taxon>
        <taxon>Panicinae</taxon>
        <taxon>Panicum</taxon>
        <taxon>Panicum sect. Hiantes</taxon>
    </lineage>
</organism>
<dbReference type="Gene3D" id="1.10.510.10">
    <property type="entry name" value="Transferase(Phosphotransferase) domain 1"/>
    <property type="match status" value="1"/>
</dbReference>
<evidence type="ECO:0000256" key="2">
    <source>
        <dbReference type="ARBA" id="ARBA00004906"/>
    </source>
</evidence>
<evidence type="ECO:0000256" key="5">
    <source>
        <dbReference type="ARBA" id="ARBA00022679"/>
    </source>
</evidence>
<evidence type="ECO:0000256" key="4">
    <source>
        <dbReference type="ARBA" id="ARBA00022527"/>
    </source>
</evidence>
<evidence type="ECO:0000256" key="11">
    <source>
        <dbReference type="SAM" id="Coils"/>
    </source>
</evidence>
<dbReference type="GO" id="GO:0016567">
    <property type="term" value="P:protein ubiquitination"/>
    <property type="evidence" value="ECO:0007669"/>
    <property type="project" value="InterPro"/>
</dbReference>
<protein>
    <recommendedName>
        <fullName evidence="3">RING-type E3 ubiquitin transferase</fullName>
        <ecNumber evidence="3">2.3.2.27</ecNumber>
    </recommendedName>
</protein>